<proteinExistence type="predicted"/>
<keyword evidence="1" id="KW-0812">Transmembrane</keyword>
<dbReference type="EMBL" id="JAOQIO010000094">
    <property type="protein sequence ID" value="MCU6795290.1"/>
    <property type="molecule type" value="Genomic_DNA"/>
</dbReference>
<keyword evidence="1" id="KW-0472">Membrane</keyword>
<dbReference type="Pfam" id="PF07670">
    <property type="entry name" value="Gate"/>
    <property type="match status" value="1"/>
</dbReference>
<evidence type="ECO:0000313" key="4">
    <source>
        <dbReference type="Proteomes" id="UP001652445"/>
    </source>
</evidence>
<dbReference type="Proteomes" id="UP001652445">
    <property type="component" value="Unassembled WGS sequence"/>
</dbReference>
<feature type="transmembrane region" description="Helical" evidence="1">
    <location>
        <begin position="342"/>
        <end position="359"/>
    </location>
</feature>
<dbReference type="RefSeq" id="WP_262686300.1">
    <property type="nucleotide sequence ID" value="NZ_JAOQIO010000094.1"/>
</dbReference>
<evidence type="ECO:0000256" key="1">
    <source>
        <dbReference type="SAM" id="Phobius"/>
    </source>
</evidence>
<gene>
    <name evidence="3" type="ORF">OB236_24580</name>
</gene>
<protein>
    <submittedName>
        <fullName evidence="3">Sporulation protein</fullName>
    </submittedName>
</protein>
<feature type="transmembrane region" description="Helical" evidence="1">
    <location>
        <begin position="406"/>
        <end position="431"/>
    </location>
</feature>
<feature type="transmembrane region" description="Helical" evidence="1">
    <location>
        <begin position="122"/>
        <end position="142"/>
    </location>
</feature>
<organism evidence="3 4">
    <name type="scientific">Paenibacillus baimaensis</name>
    <dbReference type="NCBI Taxonomy" id="2982185"/>
    <lineage>
        <taxon>Bacteria</taxon>
        <taxon>Bacillati</taxon>
        <taxon>Bacillota</taxon>
        <taxon>Bacilli</taxon>
        <taxon>Bacillales</taxon>
        <taxon>Paenibacillaceae</taxon>
        <taxon>Paenibacillus</taxon>
    </lineage>
</organism>
<feature type="transmembrane region" description="Helical" evidence="1">
    <location>
        <begin position="303"/>
        <end position="321"/>
    </location>
</feature>
<feature type="transmembrane region" description="Helical" evidence="1">
    <location>
        <begin position="231"/>
        <end position="253"/>
    </location>
</feature>
<accession>A0ABT2UKW0</accession>
<evidence type="ECO:0000313" key="3">
    <source>
        <dbReference type="EMBL" id="MCU6795290.1"/>
    </source>
</evidence>
<reference evidence="3 4" key="1">
    <citation type="submission" date="2022-09" db="EMBL/GenBank/DDBJ databases">
        <authorList>
            <person name="Han X.L."/>
            <person name="Wang Q."/>
            <person name="Lu T."/>
        </authorList>
    </citation>
    <scope>NUCLEOTIDE SEQUENCE [LARGE SCALE GENOMIC DNA]</scope>
    <source>
        <strain evidence="3 4">WQ 127069</strain>
    </source>
</reference>
<dbReference type="InterPro" id="IPR011642">
    <property type="entry name" value="Gate_dom"/>
</dbReference>
<name>A0ABT2UKW0_9BACL</name>
<feature type="transmembrane region" description="Helical" evidence="1">
    <location>
        <begin position="148"/>
        <end position="166"/>
    </location>
</feature>
<evidence type="ECO:0000259" key="2">
    <source>
        <dbReference type="Pfam" id="PF07670"/>
    </source>
</evidence>
<feature type="domain" description="Nucleoside transporter/FeoB GTPase Gate" evidence="2">
    <location>
        <begin position="44"/>
        <end position="131"/>
    </location>
</feature>
<keyword evidence="1" id="KW-1133">Transmembrane helix</keyword>
<sequence length="440" mass="47673">MFTAKRLTTLLLGCLAMLLVFCMIVFPDRIFQASLQGLSIWWKLVFPALLPFLIITEILRGLGFLHALGTLLEPLLRYLFRLPGAGGWPLSIGLTAGAPSAAIAIGELRRNKLVTRGEAERLLSLSHVASPMVLVTVIGVGFMNNAKLGMALALLHYGAVLIMGLLERLKQTSVAEEEPAIATSRLSYQAAHSTHSTVRKSITALRAAHANDGRTFGKLLGDSVTHSIQQLMVIGGVMIIFSVLAQVIALSSITEYAAMVLAKRDWIPLHEATLLLNALLSGILEIHLGAFAMGQNNLLAGNWQYAILSALLGWGGLSAHAQVKSFTLSTDIRYPMFLRSRLLHAAISFILTAVFWNPLNQWLAGIASPVFLSHPILTQAVHSGQTGARLTNGSQAFDVWMLMSPIMLWLGIVLLLLLLLSVIIAFVVQSLGRSAPNSKR</sequence>
<comment type="caution">
    <text evidence="3">The sequence shown here is derived from an EMBL/GenBank/DDBJ whole genome shotgun (WGS) entry which is preliminary data.</text>
</comment>
<feature type="transmembrane region" description="Helical" evidence="1">
    <location>
        <begin position="38"/>
        <end position="55"/>
    </location>
</feature>
<feature type="transmembrane region" description="Helical" evidence="1">
    <location>
        <begin position="86"/>
        <end position="106"/>
    </location>
</feature>
<keyword evidence="4" id="KW-1185">Reference proteome</keyword>